<feature type="transmembrane region" description="Helical" evidence="8">
    <location>
        <begin position="68"/>
        <end position="87"/>
    </location>
</feature>
<proteinExistence type="inferred from homology"/>
<dbReference type="Gene3D" id="1.20.1530.20">
    <property type="match status" value="1"/>
</dbReference>
<feature type="transmembrane region" description="Helical" evidence="8">
    <location>
        <begin position="259"/>
        <end position="277"/>
    </location>
</feature>
<feature type="transmembrane region" description="Helical" evidence="8">
    <location>
        <begin position="231"/>
        <end position="253"/>
    </location>
</feature>
<evidence type="ECO:0000313" key="10">
    <source>
        <dbReference type="EMBL" id="MBS7456454.1"/>
    </source>
</evidence>
<dbReference type="EMBL" id="JAGQFT020000003">
    <property type="protein sequence ID" value="MBS7456454.1"/>
    <property type="molecule type" value="Genomic_DNA"/>
</dbReference>
<feature type="transmembrane region" description="Helical" evidence="8">
    <location>
        <begin position="289"/>
        <end position="310"/>
    </location>
</feature>
<dbReference type="PANTHER" id="PTHR36838">
    <property type="entry name" value="AUXIN EFFLUX CARRIER FAMILY PROTEIN"/>
    <property type="match status" value="1"/>
</dbReference>
<comment type="caution">
    <text evidence="9">The sequence shown here is derived from an EMBL/GenBank/DDBJ whole genome shotgun (WGS) entry which is preliminary data.</text>
</comment>
<protein>
    <submittedName>
        <fullName evidence="9">AEC family transporter</fullName>
    </submittedName>
</protein>
<reference evidence="9" key="2">
    <citation type="submission" date="2021-04" db="EMBL/GenBank/DDBJ databases">
        <authorList>
            <person name="Karlyshev A.V."/>
        </authorList>
    </citation>
    <scope>NUCLEOTIDE SEQUENCE</scope>
    <source>
        <strain evidence="9">LMG 29479</strain>
    </source>
</reference>
<evidence type="ECO:0000256" key="4">
    <source>
        <dbReference type="ARBA" id="ARBA00022475"/>
    </source>
</evidence>
<evidence type="ECO:0000256" key="5">
    <source>
        <dbReference type="ARBA" id="ARBA00022692"/>
    </source>
</evidence>
<feature type="transmembrane region" description="Helical" evidence="8">
    <location>
        <begin position="169"/>
        <end position="189"/>
    </location>
</feature>
<gene>
    <name evidence="10" type="ORF">KB893_004790</name>
    <name evidence="9" type="ORF">KB893_14960</name>
</gene>
<evidence type="ECO:0000256" key="7">
    <source>
        <dbReference type="ARBA" id="ARBA00023136"/>
    </source>
</evidence>
<evidence type="ECO:0000313" key="9">
    <source>
        <dbReference type="EMBL" id="MBR0563801.1"/>
    </source>
</evidence>
<feature type="transmembrane region" description="Helical" evidence="8">
    <location>
        <begin position="6"/>
        <end position="25"/>
    </location>
</feature>
<feature type="transmembrane region" description="Helical" evidence="8">
    <location>
        <begin position="99"/>
        <end position="118"/>
    </location>
</feature>
<evidence type="ECO:0000256" key="6">
    <source>
        <dbReference type="ARBA" id="ARBA00022989"/>
    </source>
</evidence>
<evidence type="ECO:0000256" key="8">
    <source>
        <dbReference type="SAM" id="Phobius"/>
    </source>
</evidence>
<evidence type="ECO:0000313" key="11">
    <source>
        <dbReference type="Proteomes" id="UP000675747"/>
    </source>
</evidence>
<keyword evidence="11" id="KW-1185">Reference proteome</keyword>
<reference evidence="10 11" key="1">
    <citation type="journal article" date="2021" name="Microbiol. Resour. Announc.">
        <title>Draft Genome Sequence of Coralloluteibacterium stylophorae LMG 29479T.</title>
        <authorList>
            <person name="Karlyshev A.V."/>
            <person name="Kudryashova E.B."/>
            <person name="Ariskina E.V."/>
            <person name="Conroy A.P."/>
            <person name="Abidueva E.Y."/>
        </authorList>
    </citation>
    <scope>NUCLEOTIDE SEQUENCE [LARGE SCALE GENOMIC DNA]</scope>
    <source>
        <strain evidence="10 11">LMG 29479</strain>
    </source>
</reference>
<comment type="subcellular location">
    <subcellularLocation>
        <location evidence="1">Cell membrane</location>
        <topology evidence="1">Multi-pass membrane protein</topology>
    </subcellularLocation>
</comment>
<dbReference type="Proteomes" id="UP000675747">
    <property type="component" value="Unassembled WGS sequence"/>
</dbReference>
<keyword evidence="7 8" id="KW-0472">Membrane</keyword>
<evidence type="ECO:0000256" key="1">
    <source>
        <dbReference type="ARBA" id="ARBA00004651"/>
    </source>
</evidence>
<evidence type="ECO:0000256" key="2">
    <source>
        <dbReference type="ARBA" id="ARBA00010145"/>
    </source>
</evidence>
<dbReference type="Pfam" id="PF03547">
    <property type="entry name" value="Mem_trans"/>
    <property type="match status" value="1"/>
</dbReference>
<organism evidence="9">
    <name type="scientific">Coralloluteibacterium stylophorae</name>
    <dbReference type="NCBI Taxonomy" id="1776034"/>
    <lineage>
        <taxon>Bacteria</taxon>
        <taxon>Pseudomonadati</taxon>
        <taxon>Pseudomonadota</taxon>
        <taxon>Gammaproteobacteria</taxon>
        <taxon>Lysobacterales</taxon>
        <taxon>Lysobacteraceae</taxon>
        <taxon>Coralloluteibacterium</taxon>
    </lineage>
</organism>
<dbReference type="GO" id="GO:0005886">
    <property type="term" value="C:plasma membrane"/>
    <property type="evidence" value="ECO:0007669"/>
    <property type="project" value="UniProtKB-SubCell"/>
</dbReference>
<dbReference type="AlphaFoldDB" id="A0A8J7VWZ0"/>
<feature type="transmembrane region" description="Helical" evidence="8">
    <location>
        <begin position="201"/>
        <end position="219"/>
    </location>
</feature>
<dbReference type="RefSeq" id="WP_211927693.1">
    <property type="nucleotide sequence ID" value="NZ_JAGQFT020000003.1"/>
</dbReference>
<evidence type="ECO:0000256" key="3">
    <source>
        <dbReference type="ARBA" id="ARBA00022448"/>
    </source>
</evidence>
<feature type="transmembrane region" description="Helical" evidence="8">
    <location>
        <begin position="130"/>
        <end position="149"/>
    </location>
</feature>
<sequence>MSLFVQQFALSVPLFGLILLGYGLIRWAGWPRTLGEALTRFVFSIALPAMLFRLMAGFAGHPPVDARLLLAFFGGCLLVFALARLVAWRVFGLDGSAQTVFAMGAIFSNNLLLGVPVAQATLGERALTPVALVIVFNSLILWTLATVSIEWARSGRPDWSGLRRTLAGVLRNPLIAAILAGTVFGLTGLELPHLVDDPLARLAQTATPMALVALGMGLAEYGIGAQWRLSGAIAALKLVVLPLVVWGLAWAIALPPLETRVVVLLGSMASGANVYLMSRRFGTLEGATASSLVLSTAGAALTTPVFLTLLRG</sequence>
<keyword evidence="5 8" id="KW-0812">Transmembrane</keyword>
<dbReference type="EMBL" id="JAGQFT010000179">
    <property type="protein sequence ID" value="MBR0563801.1"/>
    <property type="molecule type" value="Genomic_DNA"/>
</dbReference>
<keyword evidence="4" id="KW-1003">Cell membrane</keyword>
<dbReference type="PANTHER" id="PTHR36838:SF3">
    <property type="entry name" value="TRANSPORTER AUXIN EFFLUX CARRIER EC FAMILY"/>
    <property type="match status" value="1"/>
</dbReference>
<dbReference type="InterPro" id="IPR038770">
    <property type="entry name" value="Na+/solute_symporter_sf"/>
</dbReference>
<keyword evidence="6 8" id="KW-1133">Transmembrane helix</keyword>
<accession>A0A8J7VWZ0</accession>
<feature type="transmembrane region" description="Helical" evidence="8">
    <location>
        <begin position="37"/>
        <end position="56"/>
    </location>
</feature>
<dbReference type="InterPro" id="IPR004776">
    <property type="entry name" value="Mem_transp_PIN-like"/>
</dbReference>
<dbReference type="GO" id="GO:0055085">
    <property type="term" value="P:transmembrane transport"/>
    <property type="evidence" value="ECO:0007669"/>
    <property type="project" value="InterPro"/>
</dbReference>
<comment type="similarity">
    <text evidence="2">Belongs to the auxin efflux carrier (TC 2.A.69) family.</text>
</comment>
<keyword evidence="3" id="KW-0813">Transport</keyword>
<name>A0A8J7VWZ0_9GAMM</name>